<feature type="region of interest" description="Disordered" evidence="6">
    <location>
        <begin position="1"/>
        <end position="25"/>
    </location>
</feature>
<keyword evidence="3 7" id="KW-0812">Transmembrane</keyword>
<feature type="compositionally biased region" description="Basic residues" evidence="6">
    <location>
        <begin position="7"/>
        <end position="19"/>
    </location>
</feature>
<comment type="caution">
    <text evidence="8">The sequence shown here is derived from an EMBL/GenBank/DDBJ whole genome shotgun (WGS) entry which is preliminary data.</text>
</comment>
<evidence type="ECO:0000256" key="2">
    <source>
        <dbReference type="ARBA" id="ARBA00010544"/>
    </source>
</evidence>
<dbReference type="InterPro" id="IPR003544">
    <property type="entry name" value="Cyt_c_biogenesis_CcmB"/>
</dbReference>
<evidence type="ECO:0000256" key="1">
    <source>
        <dbReference type="ARBA" id="ARBA00004141"/>
    </source>
</evidence>
<evidence type="ECO:0000256" key="4">
    <source>
        <dbReference type="ARBA" id="ARBA00022989"/>
    </source>
</evidence>
<feature type="transmembrane region" description="Helical" evidence="7">
    <location>
        <begin position="130"/>
        <end position="151"/>
    </location>
</feature>
<evidence type="ECO:0000313" key="8">
    <source>
        <dbReference type="EMBL" id="MST34523.1"/>
    </source>
</evidence>
<feature type="transmembrane region" description="Helical" evidence="7">
    <location>
        <begin position="224"/>
        <end position="247"/>
    </location>
</feature>
<evidence type="ECO:0000256" key="5">
    <source>
        <dbReference type="ARBA" id="ARBA00023136"/>
    </source>
</evidence>
<sequence length="250" mass="26548">MPPRLQCRPRRGTPHRRGPRWSPTRRPPVWRDALLVAGKDLRVEARSRVTTNQVAPYALVVLLLFGFAFNQDRYVLTHVGPGLFWIAVLLCALLAVQRSFSLESADGARDGLRLSGLDGGGIFLGKAMAIAAQLAVLEVILALGVVVLFGTRMANPLLLVVTCALATAGLAAAGTVYGVMAAGLRVRETLLPLLLLPVLAPVLLGATQAWLAAIGLAIGSGWRWLTLLGAFAAIYLTLGVLAFGTLLEEA</sequence>
<dbReference type="Proteomes" id="UP000437736">
    <property type="component" value="Unassembled WGS sequence"/>
</dbReference>
<gene>
    <name evidence="8" type="ORF">GHK86_17570</name>
</gene>
<name>A0ABW9R1E2_9ACTN</name>
<evidence type="ECO:0000313" key="9">
    <source>
        <dbReference type="Proteomes" id="UP000437736"/>
    </source>
</evidence>
<evidence type="ECO:0008006" key="10">
    <source>
        <dbReference type="Google" id="ProtNLM"/>
    </source>
</evidence>
<feature type="transmembrane region" description="Helical" evidence="7">
    <location>
        <begin position="157"/>
        <end position="179"/>
    </location>
</feature>
<dbReference type="PRINTS" id="PR01414">
    <property type="entry name" value="CCMBBIOGNSIS"/>
</dbReference>
<keyword evidence="9" id="KW-1185">Reference proteome</keyword>
<dbReference type="Pfam" id="PF03379">
    <property type="entry name" value="CcmB"/>
    <property type="match status" value="1"/>
</dbReference>
<keyword evidence="4 7" id="KW-1133">Transmembrane helix</keyword>
<evidence type="ECO:0000256" key="3">
    <source>
        <dbReference type="ARBA" id="ARBA00022692"/>
    </source>
</evidence>
<comment type="subcellular location">
    <subcellularLocation>
        <location evidence="1">Membrane</location>
        <topology evidence="1">Multi-pass membrane protein</topology>
    </subcellularLocation>
</comment>
<dbReference type="EMBL" id="WJHE01001052">
    <property type="protein sequence ID" value="MST34523.1"/>
    <property type="molecule type" value="Genomic_DNA"/>
</dbReference>
<proteinExistence type="inferred from homology"/>
<keyword evidence="5 7" id="KW-0472">Membrane</keyword>
<comment type="similarity">
    <text evidence="2">Belongs to the CcmB/CycW/HelB family.</text>
</comment>
<feature type="transmembrane region" description="Helical" evidence="7">
    <location>
        <begin position="191"/>
        <end position="218"/>
    </location>
</feature>
<organism evidence="8 9">
    <name type="scientific">Acidiferrimicrobium australe</name>
    <dbReference type="NCBI Taxonomy" id="2664430"/>
    <lineage>
        <taxon>Bacteria</taxon>
        <taxon>Bacillati</taxon>
        <taxon>Actinomycetota</taxon>
        <taxon>Acidimicrobiia</taxon>
        <taxon>Acidimicrobiales</taxon>
        <taxon>Acidimicrobiaceae</taxon>
        <taxon>Acidiferrimicrobium</taxon>
    </lineage>
</organism>
<reference evidence="8 9" key="1">
    <citation type="submission" date="2019-11" db="EMBL/GenBank/DDBJ databases">
        <title>Acidiferrimicrobium australis gen. nov., sp. nov., an acidophilic and obligately heterotrophic, member of the Actinobacteria that catalyses dissimilatory oxido- reduction of iron isolated from metal-rich acidic water in Chile.</title>
        <authorList>
            <person name="Gonzalez D."/>
            <person name="Huber K."/>
            <person name="Hedrich S."/>
            <person name="Rojas-Villalobos C."/>
            <person name="Quatrini R."/>
            <person name="Dinamarca M.A."/>
            <person name="Schwarz A."/>
            <person name="Canales C."/>
            <person name="Nancucheo I."/>
        </authorList>
    </citation>
    <scope>NUCLEOTIDE SEQUENCE [LARGE SCALE GENOMIC DNA]</scope>
    <source>
        <strain evidence="8 9">USS-CCA1</strain>
    </source>
</reference>
<evidence type="ECO:0000256" key="6">
    <source>
        <dbReference type="SAM" id="MobiDB-lite"/>
    </source>
</evidence>
<evidence type="ECO:0000256" key="7">
    <source>
        <dbReference type="SAM" id="Phobius"/>
    </source>
</evidence>
<accession>A0ABW9R1E2</accession>
<protein>
    <recommendedName>
        <fullName evidence="10">Heme exporter protein B</fullName>
    </recommendedName>
</protein>
<feature type="transmembrane region" description="Helical" evidence="7">
    <location>
        <begin position="75"/>
        <end position="96"/>
    </location>
</feature>